<feature type="domain" description="PAS" evidence="8">
    <location>
        <begin position="62"/>
        <end position="111"/>
    </location>
</feature>
<dbReference type="PROSITE" id="PS50112">
    <property type="entry name" value="PAS"/>
    <property type="match status" value="1"/>
</dbReference>
<dbReference type="InterPro" id="IPR003661">
    <property type="entry name" value="HisK_dim/P_dom"/>
</dbReference>
<dbReference type="InterPro" id="IPR036097">
    <property type="entry name" value="HisK_dim/P_sf"/>
</dbReference>
<dbReference type="InterPro" id="IPR004358">
    <property type="entry name" value="Sig_transdc_His_kin-like_C"/>
</dbReference>
<dbReference type="InterPro" id="IPR001789">
    <property type="entry name" value="Sig_transdc_resp-reg_receiver"/>
</dbReference>
<evidence type="ECO:0000256" key="5">
    <source>
        <dbReference type="SAM" id="MobiDB-lite"/>
    </source>
</evidence>
<dbReference type="InterPro" id="IPR035965">
    <property type="entry name" value="PAS-like_dom_sf"/>
</dbReference>
<reference evidence="10 11" key="1">
    <citation type="submission" date="2019-03" db="EMBL/GenBank/DDBJ databases">
        <title>Draft Genome Sequence of Massilia arenosa sp. nov., a Novel Massilia Species Isolated from a Sandy-loam Maize Soil.</title>
        <authorList>
            <person name="Raths R."/>
            <person name="Peta V."/>
            <person name="Bucking H."/>
        </authorList>
    </citation>
    <scope>NUCLEOTIDE SEQUENCE [LARGE SCALE GENOMIC DNA]</scope>
    <source>
        <strain evidence="10 11">MC02</strain>
    </source>
</reference>
<sequence>MVLGPEKDDIEAQQLDHESGEGQAVGVEAQGTVEGNAYSPLGGAGMRHWRASYVDRPGFHERGNIFFAAVEMTRMPMTVTDPRQPDNPIVFANNAFIDLTGYERSEVEGRNCRFLQGADTDRDTVAELAKAVHEQRAIAVDILNYKKDGTPFWNALFIGPVFDQSGELLYFFASQMDITQRRVSQQSTLQAQKMEAIGQLTAGLAHDFNNLLQVVNGNLELAQRMLDGKHPAGEALQRAEKAALKGAKLTQQLLTFARKQRLEPKRLNLNTVVVEFSEMLVRTLGSKVDLHLDLKPGLPACTLDPTHLEMALLNVLINARDAMPEGGQVSVGTTVMSDAERLQRHQLPPGTYVVICVIDQGTGMTPEVARRAIEPFFTTKGPGTGLGLAMVHGFVQQSRGRLEIESAPGAGTTVRLIFPATGSVADARPAAVVHPRQREGLPVILLVEDNEDVRQLAHDFLAASQYEVVPAASAEEALQKLAGRERVDLVFSDVIMPGGMNGVQLADRLRQSHPDLPVLLTTGYMEELAGKAPAGEPLDILPKPYKHHDLLERIAAAIARKAPERRRQA</sequence>
<dbReference type="EMBL" id="SPVF01000274">
    <property type="protein sequence ID" value="TFW10665.1"/>
    <property type="molecule type" value="Genomic_DNA"/>
</dbReference>
<evidence type="ECO:0000313" key="11">
    <source>
        <dbReference type="Proteomes" id="UP000298438"/>
    </source>
</evidence>
<evidence type="ECO:0000259" key="6">
    <source>
        <dbReference type="PROSITE" id="PS50109"/>
    </source>
</evidence>
<dbReference type="AlphaFoldDB" id="A0A4Y9RRS8"/>
<dbReference type="Proteomes" id="UP000298438">
    <property type="component" value="Unassembled WGS sequence"/>
</dbReference>
<feature type="region of interest" description="Disordered" evidence="5">
    <location>
        <begin position="1"/>
        <end position="22"/>
    </location>
</feature>
<dbReference type="Gene3D" id="3.40.50.2300">
    <property type="match status" value="1"/>
</dbReference>
<dbReference type="InterPro" id="IPR003594">
    <property type="entry name" value="HATPase_dom"/>
</dbReference>
<evidence type="ECO:0000259" key="8">
    <source>
        <dbReference type="PROSITE" id="PS50112"/>
    </source>
</evidence>
<dbReference type="SUPFAM" id="SSF52172">
    <property type="entry name" value="CheY-like"/>
    <property type="match status" value="1"/>
</dbReference>
<dbReference type="Gene3D" id="3.30.450.20">
    <property type="entry name" value="PAS domain"/>
    <property type="match status" value="1"/>
</dbReference>
<keyword evidence="11" id="KW-1185">Reference proteome</keyword>
<dbReference type="InterPro" id="IPR000014">
    <property type="entry name" value="PAS"/>
</dbReference>
<evidence type="ECO:0000259" key="9">
    <source>
        <dbReference type="PROSITE" id="PS50113"/>
    </source>
</evidence>
<dbReference type="InterPro" id="IPR011006">
    <property type="entry name" value="CheY-like_superfamily"/>
</dbReference>
<organism evidence="10 11">
    <name type="scientific">Zemynaea arenosa</name>
    <dbReference type="NCBI Taxonomy" id="2561931"/>
    <lineage>
        <taxon>Bacteria</taxon>
        <taxon>Pseudomonadati</taxon>
        <taxon>Pseudomonadota</taxon>
        <taxon>Betaproteobacteria</taxon>
        <taxon>Burkholderiales</taxon>
        <taxon>Oxalobacteraceae</taxon>
        <taxon>Telluria group</taxon>
        <taxon>Zemynaea</taxon>
    </lineage>
</organism>
<dbReference type="SMART" id="SM00448">
    <property type="entry name" value="REC"/>
    <property type="match status" value="1"/>
</dbReference>
<dbReference type="InterPro" id="IPR036890">
    <property type="entry name" value="HATPase_C_sf"/>
</dbReference>
<feature type="modified residue" description="4-aspartylphosphate" evidence="4">
    <location>
        <position position="493"/>
    </location>
</feature>
<dbReference type="Pfam" id="PF00072">
    <property type="entry name" value="Response_reg"/>
    <property type="match status" value="1"/>
</dbReference>
<evidence type="ECO:0000256" key="1">
    <source>
        <dbReference type="ARBA" id="ARBA00000085"/>
    </source>
</evidence>
<name>A0A4Y9RRS8_9BURK</name>
<feature type="domain" description="PAC" evidence="9">
    <location>
        <begin position="136"/>
        <end position="190"/>
    </location>
</feature>
<protein>
    <recommendedName>
        <fullName evidence="2">histidine kinase</fullName>
        <ecNumber evidence="2">2.7.13.3</ecNumber>
    </recommendedName>
</protein>
<evidence type="ECO:0000256" key="3">
    <source>
        <dbReference type="ARBA" id="ARBA00022553"/>
    </source>
</evidence>
<dbReference type="SMART" id="SM00388">
    <property type="entry name" value="HisKA"/>
    <property type="match status" value="1"/>
</dbReference>
<keyword evidence="3 4" id="KW-0597">Phosphoprotein</keyword>
<dbReference type="EC" id="2.7.13.3" evidence="2"/>
<dbReference type="NCBIfam" id="NF010076">
    <property type="entry name" value="PRK13557.1"/>
    <property type="match status" value="1"/>
</dbReference>
<dbReference type="InterPro" id="IPR000700">
    <property type="entry name" value="PAS-assoc_C"/>
</dbReference>
<evidence type="ECO:0000313" key="10">
    <source>
        <dbReference type="EMBL" id="TFW10665.1"/>
    </source>
</evidence>
<dbReference type="OrthoDB" id="9177042at2"/>
<dbReference type="Gene3D" id="3.30.565.10">
    <property type="entry name" value="Histidine kinase-like ATPase, C-terminal domain"/>
    <property type="match status" value="1"/>
</dbReference>
<dbReference type="RefSeq" id="WP_135209531.1">
    <property type="nucleotide sequence ID" value="NZ_SPVF01000274.1"/>
</dbReference>
<dbReference type="NCBIfam" id="TIGR00229">
    <property type="entry name" value="sensory_box"/>
    <property type="match status" value="1"/>
</dbReference>
<dbReference type="SUPFAM" id="SSF55874">
    <property type="entry name" value="ATPase domain of HSP90 chaperone/DNA topoisomerase II/histidine kinase"/>
    <property type="match status" value="1"/>
</dbReference>
<proteinExistence type="predicted"/>
<dbReference type="SMART" id="SM00086">
    <property type="entry name" value="PAC"/>
    <property type="match status" value="1"/>
</dbReference>
<evidence type="ECO:0000259" key="7">
    <source>
        <dbReference type="PROSITE" id="PS50110"/>
    </source>
</evidence>
<comment type="caution">
    <text evidence="10">The sequence shown here is derived from an EMBL/GenBank/DDBJ whole genome shotgun (WGS) entry which is preliminary data.</text>
</comment>
<evidence type="ECO:0000256" key="4">
    <source>
        <dbReference type="PROSITE-ProRule" id="PRU00169"/>
    </source>
</evidence>
<feature type="domain" description="Histidine kinase" evidence="6">
    <location>
        <begin position="203"/>
        <end position="422"/>
    </location>
</feature>
<dbReference type="PRINTS" id="PR00344">
    <property type="entry name" value="BCTRLSENSOR"/>
</dbReference>
<gene>
    <name evidence="10" type="ORF">E4L96_22870</name>
</gene>
<dbReference type="PROSITE" id="PS50110">
    <property type="entry name" value="RESPONSE_REGULATORY"/>
    <property type="match status" value="1"/>
</dbReference>
<dbReference type="PANTHER" id="PTHR43065:SF42">
    <property type="entry name" value="TWO-COMPONENT SENSOR PPRA"/>
    <property type="match status" value="1"/>
</dbReference>
<dbReference type="SUPFAM" id="SSF47384">
    <property type="entry name" value="Homodimeric domain of signal transducing histidine kinase"/>
    <property type="match status" value="1"/>
</dbReference>
<dbReference type="Pfam" id="PF13426">
    <property type="entry name" value="PAS_9"/>
    <property type="match status" value="1"/>
</dbReference>
<dbReference type="InterPro" id="IPR001610">
    <property type="entry name" value="PAC"/>
</dbReference>
<dbReference type="SMART" id="SM00387">
    <property type="entry name" value="HATPase_c"/>
    <property type="match status" value="1"/>
</dbReference>
<comment type="catalytic activity">
    <reaction evidence="1">
        <text>ATP + protein L-histidine = ADP + protein N-phospho-L-histidine.</text>
        <dbReference type="EC" id="2.7.13.3"/>
    </reaction>
</comment>
<evidence type="ECO:0000256" key="2">
    <source>
        <dbReference type="ARBA" id="ARBA00012438"/>
    </source>
</evidence>
<dbReference type="Gene3D" id="1.10.287.130">
    <property type="match status" value="1"/>
</dbReference>
<accession>A0A4Y9RRS8</accession>
<dbReference type="PROSITE" id="PS50113">
    <property type="entry name" value="PAC"/>
    <property type="match status" value="1"/>
</dbReference>
<dbReference type="Pfam" id="PF02518">
    <property type="entry name" value="HATPase_c"/>
    <property type="match status" value="1"/>
</dbReference>
<dbReference type="GO" id="GO:0000155">
    <property type="term" value="F:phosphorelay sensor kinase activity"/>
    <property type="evidence" value="ECO:0007669"/>
    <property type="project" value="InterPro"/>
</dbReference>
<dbReference type="InterPro" id="IPR005467">
    <property type="entry name" value="His_kinase_dom"/>
</dbReference>
<dbReference type="SUPFAM" id="SSF55785">
    <property type="entry name" value="PYP-like sensor domain (PAS domain)"/>
    <property type="match status" value="1"/>
</dbReference>
<dbReference type="PROSITE" id="PS50109">
    <property type="entry name" value="HIS_KIN"/>
    <property type="match status" value="1"/>
</dbReference>
<dbReference type="Pfam" id="PF00512">
    <property type="entry name" value="HisKA"/>
    <property type="match status" value="1"/>
</dbReference>
<dbReference type="CDD" id="cd00082">
    <property type="entry name" value="HisKA"/>
    <property type="match status" value="1"/>
</dbReference>
<feature type="domain" description="Response regulatory" evidence="7">
    <location>
        <begin position="443"/>
        <end position="558"/>
    </location>
</feature>
<dbReference type="PANTHER" id="PTHR43065">
    <property type="entry name" value="SENSOR HISTIDINE KINASE"/>
    <property type="match status" value="1"/>
</dbReference>
<dbReference type="CDD" id="cd00130">
    <property type="entry name" value="PAS"/>
    <property type="match status" value="1"/>
</dbReference>